<dbReference type="PANTHER" id="PTHR44329:SF288">
    <property type="entry name" value="MITOGEN-ACTIVATED PROTEIN KINASE KINASE KINASE 20"/>
    <property type="match status" value="1"/>
</dbReference>
<dbReference type="InterPro" id="IPR000719">
    <property type="entry name" value="Prot_kinase_dom"/>
</dbReference>
<feature type="region of interest" description="Disordered" evidence="5">
    <location>
        <begin position="494"/>
        <end position="515"/>
    </location>
</feature>
<keyword evidence="1" id="KW-0808">Transferase</keyword>
<accession>A0A397JCL1</accession>
<evidence type="ECO:0000313" key="8">
    <source>
        <dbReference type="Proteomes" id="UP000266861"/>
    </source>
</evidence>
<organism evidence="7 8">
    <name type="scientific">Diversispora epigaea</name>
    <dbReference type="NCBI Taxonomy" id="1348612"/>
    <lineage>
        <taxon>Eukaryota</taxon>
        <taxon>Fungi</taxon>
        <taxon>Fungi incertae sedis</taxon>
        <taxon>Mucoromycota</taxon>
        <taxon>Glomeromycotina</taxon>
        <taxon>Glomeromycetes</taxon>
        <taxon>Diversisporales</taxon>
        <taxon>Diversisporaceae</taxon>
        <taxon>Diversispora</taxon>
    </lineage>
</organism>
<dbReference type="SUPFAM" id="SSF56112">
    <property type="entry name" value="Protein kinase-like (PK-like)"/>
    <property type="match status" value="1"/>
</dbReference>
<dbReference type="GO" id="GO:0004674">
    <property type="term" value="F:protein serine/threonine kinase activity"/>
    <property type="evidence" value="ECO:0007669"/>
    <property type="project" value="TreeGrafter"/>
</dbReference>
<evidence type="ECO:0000256" key="3">
    <source>
        <dbReference type="ARBA" id="ARBA00022777"/>
    </source>
</evidence>
<dbReference type="InterPro" id="IPR001245">
    <property type="entry name" value="Ser-Thr/Tyr_kinase_cat_dom"/>
</dbReference>
<evidence type="ECO:0000256" key="4">
    <source>
        <dbReference type="ARBA" id="ARBA00022840"/>
    </source>
</evidence>
<dbReference type="OrthoDB" id="4062651at2759"/>
<dbReference type="Pfam" id="PF07714">
    <property type="entry name" value="PK_Tyr_Ser-Thr"/>
    <property type="match status" value="1"/>
</dbReference>
<name>A0A397JCL1_9GLOM</name>
<dbReference type="STRING" id="1348612.A0A397JCL1"/>
<dbReference type="AlphaFoldDB" id="A0A397JCL1"/>
<dbReference type="Pfam" id="PF08238">
    <property type="entry name" value="Sel1"/>
    <property type="match status" value="2"/>
</dbReference>
<gene>
    <name evidence="7" type="ORF">Glove_104g23</name>
</gene>
<keyword evidence="8" id="KW-1185">Reference proteome</keyword>
<evidence type="ECO:0000259" key="6">
    <source>
        <dbReference type="PROSITE" id="PS50011"/>
    </source>
</evidence>
<evidence type="ECO:0000313" key="7">
    <source>
        <dbReference type="EMBL" id="RHZ82713.1"/>
    </source>
</evidence>
<evidence type="ECO:0000256" key="1">
    <source>
        <dbReference type="ARBA" id="ARBA00022679"/>
    </source>
</evidence>
<keyword evidence="2" id="KW-0547">Nucleotide-binding</keyword>
<dbReference type="InterPro" id="IPR051681">
    <property type="entry name" value="Ser/Thr_Kinases-Pseudokinases"/>
</dbReference>
<dbReference type="PANTHER" id="PTHR44329">
    <property type="entry name" value="SERINE/THREONINE-PROTEIN KINASE TNNI3K-RELATED"/>
    <property type="match status" value="1"/>
</dbReference>
<protein>
    <recommendedName>
        <fullName evidence="6">Protein kinase domain-containing protein</fullName>
    </recommendedName>
</protein>
<evidence type="ECO:0000256" key="2">
    <source>
        <dbReference type="ARBA" id="ARBA00022741"/>
    </source>
</evidence>
<dbReference type="Gene3D" id="1.25.40.10">
    <property type="entry name" value="Tetratricopeptide repeat domain"/>
    <property type="match status" value="1"/>
</dbReference>
<dbReference type="SUPFAM" id="SSF81901">
    <property type="entry name" value="HCP-like"/>
    <property type="match status" value="1"/>
</dbReference>
<comment type="caution">
    <text evidence="7">The sequence shown here is derived from an EMBL/GenBank/DDBJ whole genome shotgun (WGS) entry which is preliminary data.</text>
</comment>
<feature type="domain" description="Protein kinase" evidence="6">
    <location>
        <begin position="66"/>
        <end position="344"/>
    </location>
</feature>
<dbReference type="InterPro" id="IPR011009">
    <property type="entry name" value="Kinase-like_dom_sf"/>
</dbReference>
<dbReference type="InterPro" id="IPR011990">
    <property type="entry name" value="TPR-like_helical_dom_sf"/>
</dbReference>
<dbReference type="InterPro" id="IPR006597">
    <property type="entry name" value="Sel1-like"/>
</dbReference>
<dbReference type="GO" id="GO:0005524">
    <property type="term" value="F:ATP binding"/>
    <property type="evidence" value="ECO:0007669"/>
    <property type="project" value="UniProtKB-KW"/>
</dbReference>
<dbReference type="Proteomes" id="UP000266861">
    <property type="component" value="Unassembled WGS sequence"/>
</dbReference>
<dbReference type="SMART" id="SM00671">
    <property type="entry name" value="SEL1"/>
    <property type="match status" value="2"/>
</dbReference>
<keyword evidence="4" id="KW-0067">ATP-binding</keyword>
<dbReference type="PROSITE" id="PS50011">
    <property type="entry name" value="PROTEIN_KINASE_DOM"/>
    <property type="match status" value="1"/>
</dbReference>
<keyword evidence="3" id="KW-0418">Kinase</keyword>
<evidence type="ECO:0000256" key="5">
    <source>
        <dbReference type="SAM" id="MobiDB-lite"/>
    </source>
</evidence>
<dbReference type="EMBL" id="PQFF01000097">
    <property type="protein sequence ID" value="RHZ82713.1"/>
    <property type="molecule type" value="Genomic_DNA"/>
</dbReference>
<proteinExistence type="predicted"/>
<reference evidence="7 8" key="1">
    <citation type="submission" date="2018-08" db="EMBL/GenBank/DDBJ databases">
        <title>Genome and evolution of the arbuscular mycorrhizal fungus Diversispora epigaea (formerly Glomus versiforme) and its bacterial endosymbionts.</title>
        <authorList>
            <person name="Sun X."/>
            <person name="Fei Z."/>
            <person name="Harrison M."/>
        </authorList>
    </citation>
    <scope>NUCLEOTIDE SEQUENCE [LARGE SCALE GENOMIC DNA]</scope>
    <source>
        <strain evidence="7 8">IT104</strain>
    </source>
</reference>
<dbReference type="Gene3D" id="1.10.510.10">
    <property type="entry name" value="Transferase(Phosphotransferase) domain 1"/>
    <property type="match status" value="1"/>
</dbReference>
<sequence length="714" mass="83283">MSFRICQECNQKYFEYWCKPCTSTHFKNDFDKWTSGNTKLDKFIQDAQLNADMCWKVIEWIPYDSFQDIEQIAKGGYGTVYYADWTDGNIINWDIKNQQWERQSQLVVLKKFNGIVDINEEFLNEVTILLILTTTSSGLTSTTNFFGVTKDPKTHEYIIVLKHYGEGNLRNYLNNNFNDFNWFKKIQYLRFLAVNFLKVHELDIIHCDFHPGNVLIFSTVTNYSNIIDFGSSKLMGSKKNTISGVLPYMAPEVLIGGEYTKATDVYSFAFVAYEIITGFPPYHNVPHDNELAFKICNGFRPKIPFHMPKLITRMIMRCWDARITHRPTFDELFKELLKYSNEYQENKFENNNEITIQIKEAEEFSKNQTTDTITITPTNYETHPQAIYTSRLLDFSNLPKPKNEENFEKKLEELTESFSHIITNDDIENEKNLRIGQNLKISITIKHYVNGKEVEEERKTWHEEDKIAFEMITNFVKDSLKEIRRFNKSKNTSSQELLENQSVNSSSMVRESESEQEEKSKFAYLQKLAPHSNIIDLIGITSLQSIALHKYINSVNILLDKHFQAKITNFRKSRLKPLDRELSLSDTSEDENVPSPQEILNKAEKYHYLKDYIKNLTRLKIIFHKHYLVLFFWEGVNKDIGKAIQYFERAIEKGDGDTMDMMGDMHLKANKKGIPYGMYHLGVCYFKEIGGLKRDEEASKKLILQAASLGNAGI</sequence>